<feature type="modified residue" description="N6-(pyridoxal phosphate)lysine" evidence="5">
    <location>
        <position position="794"/>
    </location>
</feature>
<dbReference type="GO" id="GO:0006520">
    <property type="term" value="P:amino acid metabolic process"/>
    <property type="evidence" value="ECO:0007669"/>
    <property type="project" value="InterPro"/>
</dbReference>
<dbReference type="GO" id="GO:0019752">
    <property type="term" value="P:carboxylic acid metabolic process"/>
    <property type="evidence" value="ECO:0007669"/>
    <property type="project" value="InterPro"/>
</dbReference>
<protein>
    <recommendedName>
        <fullName evidence="8">Glutamate decarboxylase 2</fullName>
    </recommendedName>
</protein>
<reference evidence="6 7" key="1">
    <citation type="submission" date="2020-04" db="EMBL/GenBank/DDBJ databases">
        <title>Perkinsus olseni comparative genomics.</title>
        <authorList>
            <person name="Bogema D.R."/>
        </authorList>
    </citation>
    <scope>NUCLEOTIDE SEQUENCE [LARGE SCALE GENOMIC DNA]</scope>
    <source>
        <strain evidence="6 7">ATCC PRA-207</strain>
    </source>
</reference>
<dbReference type="PANTHER" id="PTHR11999">
    <property type="entry name" value="GROUP II PYRIDOXAL-5-PHOSPHATE DECARBOXYLASE"/>
    <property type="match status" value="1"/>
</dbReference>
<keyword evidence="2" id="KW-0210">Decarboxylase</keyword>
<dbReference type="InterPro" id="IPR002129">
    <property type="entry name" value="PyrdxlP-dep_de-COase"/>
</dbReference>
<dbReference type="GO" id="GO:0030170">
    <property type="term" value="F:pyridoxal phosphate binding"/>
    <property type="evidence" value="ECO:0007669"/>
    <property type="project" value="InterPro"/>
</dbReference>
<evidence type="ECO:0000256" key="3">
    <source>
        <dbReference type="ARBA" id="ARBA00022898"/>
    </source>
</evidence>
<sequence>MNRWLIDARELRRHSKETTAYGSRLLNMQERQLGRSADTDSTISHLRELSVFPSLGREWPEILSIIEESIVPCVRFEKAGRRGGLWEVEASLPAVLSEAIVNGMAAVGLQWASCPVLTELEVAVMDTLAAALDLHDKFLHSSGMGGGLIQNTAADALLAVVAAARVRKRVQACLGMNNPMHGRVEEMLSDPDSSAKIYCEDTAAMTVDSFPGSAADLRVSTTCLASQIFFVRVTGLIDEGMRCSRHRTPRGEIFFNLSPLIGDALQVPVGPDLSISVDELEAMIVEDKSRAKVPVLCVAAFGAENTEGHDNIAALGRICEREGIWFHVDASYGGGTLFLEGHQEDHMQINRYADSINMSGSCWLPTGLDMEFLWVKEKQWMTAAFAATGDYLPKAMDSISAPTLSKWSVPLGRQFRSLRLWCVLQYYGLQGLTERIEAKVATAGSRSAAPDERFQGDDQGFEANANLTIEFIARYFKSLEKGPVRDLELQAGSCAACLMENGILPAKGRSWEAILEDIQRLVTPGMCNWQHPRFLAFFPAKTSTPAILSEAIMAALGGISADPASHNAIEDRMEAIVMDALGKALGLGEEFLHTSGMGGGIIQNTASDALVAVVAAARTAMHSKVLSDPSMQPGGHQRGCTLQFVAYMSDQTHFCAEKACRVTGVRFRKASAWRPNISMGCEGVELGIEHGLRFIASSLDETGNFPVHVARLKAAIAEDREQGFIPILFIANYGATNTCAVDPLDDLGLLCREEGIMLHVDAAYGGTALILDAFRGDAAKIRANADSVNVNGSKWLGTGFSSAFLWVKDRRNLTATFGSLGKEPRIDRDAIECSNVSHWLVEPSFRCSVVTLREIRS</sequence>
<keyword evidence="7" id="KW-1185">Reference proteome</keyword>
<dbReference type="EMBL" id="JABANO010030705">
    <property type="protein sequence ID" value="KAF4711441.1"/>
    <property type="molecule type" value="Genomic_DNA"/>
</dbReference>
<dbReference type="AlphaFoldDB" id="A0A7J6QTG7"/>
<comment type="caution">
    <text evidence="6">The sequence shown here is derived from an EMBL/GenBank/DDBJ whole genome shotgun (WGS) entry which is preliminary data.</text>
</comment>
<dbReference type="PANTHER" id="PTHR11999:SF70">
    <property type="entry name" value="MIP05841P"/>
    <property type="match status" value="1"/>
</dbReference>
<accession>A0A7J6QTG7</accession>
<gene>
    <name evidence="6" type="ORF">FOZ63_021939</name>
</gene>
<evidence type="ECO:0008006" key="8">
    <source>
        <dbReference type="Google" id="ProtNLM"/>
    </source>
</evidence>
<dbReference type="GO" id="GO:0005737">
    <property type="term" value="C:cytoplasm"/>
    <property type="evidence" value="ECO:0007669"/>
    <property type="project" value="TreeGrafter"/>
</dbReference>
<evidence type="ECO:0000256" key="1">
    <source>
        <dbReference type="ARBA" id="ARBA00001933"/>
    </source>
</evidence>
<organism evidence="6 7">
    <name type="scientific">Perkinsus olseni</name>
    <name type="common">Perkinsus atlanticus</name>
    <dbReference type="NCBI Taxonomy" id="32597"/>
    <lineage>
        <taxon>Eukaryota</taxon>
        <taxon>Sar</taxon>
        <taxon>Alveolata</taxon>
        <taxon>Perkinsozoa</taxon>
        <taxon>Perkinsea</taxon>
        <taxon>Perkinsida</taxon>
        <taxon>Perkinsidae</taxon>
        <taxon>Perkinsus</taxon>
    </lineage>
</organism>
<dbReference type="Gene3D" id="3.40.640.10">
    <property type="entry name" value="Type I PLP-dependent aspartate aminotransferase-like (Major domain)"/>
    <property type="match status" value="2"/>
</dbReference>
<keyword evidence="3 5" id="KW-0663">Pyridoxal phosphate</keyword>
<evidence type="ECO:0000256" key="5">
    <source>
        <dbReference type="PIRSR" id="PIRSR602129-50"/>
    </source>
</evidence>
<dbReference type="Proteomes" id="UP000553632">
    <property type="component" value="Unassembled WGS sequence"/>
</dbReference>
<dbReference type="Pfam" id="PF00282">
    <property type="entry name" value="Pyridoxal_deC"/>
    <property type="match status" value="3"/>
</dbReference>
<evidence type="ECO:0000313" key="6">
    <source>
        <dbReference type="EMBL" id="KAF4711441.1"/>
    </source>
</evidence>
<dbReference type="SUPFAM" id="SSF53383">
    <property type="entry name" value="PLP-dependent transferases"/>
    <property type="match status" value="2"/>
</dbReference>
<proteinExistence type="predicted"/>
<keyword evidence="4" id="KW-0456">Lyase</keyword>
<evidence type="ECO:0000313" key="7">
    <source>
        <dbReference type="Proteomes" id="UP000553632"/>
    </source>
</evidence>
<evidence type="ECO:0000256" key="4">
    <source>
        <dbReference type="ARBA" id="ARBA00023239"/>
    </source>
</evidence>
<dbReference type="InterPro" id="IPR015421">
    <property type="entry name" value="PyrdxlP-dep_Trfase_major"/>
</dbReference>
<dbReference type="GO" id="GO:0016831">
    <property type="term" value="F:carboxy-lyase activity"/>
    <property type="evidence" value="ECO:0007669"/>
    <property type="project" value="UniProtKB-KW"/>
</dbReference>
<comment type="cofactor">
    <cofactor evidence="1 5">
        <name>pyridoxal 5'-phosphate</name>
        <dbReference type="ChEBI" id="CHEBI:597326"/>
    </cofactor>
</comment>
<dbReference type="InterPro" id="IPR015424">
    <property type="entry name" value="PyrdxlP-dep_Trfase"/>
</dbReference>
<feature type="non-terminal residue" evidence="6">
    <location>
        <position position="1"/>
    </location>
</feature>
<dbReference type="InterPro" id="IPR010977">
    <property type="entry name" value="Aromatic_deC"/>
</dbReference>
<name>A0A7J6QTG7_PEROL</name>
<dbReference type="Gene3D" id="1.20.1340.10">
    <property type="entry name" value="dopa decarboxylase, N-terminal domain"/>
    <property type="match status" value="1"/>
</dbReference>
<evidence type="ECO:0000256" key="2">
    <source>
        <dbReference type="ARBA" id="ARBA00022793"/>
    </source>
</evidence>
<dbReference type="PRINTS" id="PR00800">
    <property type="entry name" value="YHDCRBOXLASE"/>
</dbReference>